<name>A0ABV0R0I0_9TELE</name>
<dbReference type="Proteomes" id="UP001434883">
    <property type="component" value="Unassembled WGS sequence"/>
</dbReference>
<feature type="compositionally biased region" description="Polar residues" evidence="4">
    <location>
        <begin position="1"/>
        <end position="26"/>
    </location>
</feature>
<comment type="caution">
    <text evidence="5">The sequence shown here is derived from an EMBL/GenBank/DDBJ whole genome shotgun (WGS) entry which is preliminary data.</text>
</comment>
<proteinExistence type="predicted"/>
<dbReference type="InterPro" id="IPR043441">
    <property type="entry name" value="Tjap1/BEGAIN"/>
</dbReference>
<evidence type="ECO:0000313" key="6">
    <source>
        <dbReference type="Proteomes" id="UP001434883"/>
    </source>
</evidence>
<evidence type="ECO:0000256" key="3">
    <source>
        <dbReference type="ARBA" id="ARBA00023136"/>
    </source>
</evidence>
<dbReference type="EMBL" id="JAHRIN010028344">
    <property type="protein sequence ID" value="MEQ2201619.1"/>
    <property type="molecule type" value="Genomic_DNA"/>
</dbReference>
<dbReference type="PANTHER" id="PTHR28664">
    <property type="entry name" value="TIGHT JUNCTION-ASSOCIATED PROTEIN 1"/>
    <property type="match status" value="1"/>
</dbReference>
<evidence type="ECO:0000256" key="1">
    <source>
        <dbReference type="ARBA" id="ARBA00004170"/>
    </source>
</evidence>
<comment type="subcellular location">
    <subcellularLocation>
        <location evidence="1">Membrane</location>
        <topology evidence="1">Peripheral membrane protein</topology>
    </subcellularLocation>
</comment>
<reference evidence="5 6" key="1">
    <citation type="submission" date="2021-06" db="EMBL/GenBank/DDBJ databases">
        <authorList>
            <person name="Palmer J.M."/>
        </authorList>
    </citation>
    <scope>NUCLEOTIDE SEQUENCE [LARGE SCALE GENOMIC DNA]</scope>
    <source>
        <strain evidence="5 6">XC_2019</strain>
        <tissue evidence="5">Muscle</tissue>
    </source>
</reference>
<dbReference type="PANTHER" id="PTHR28664:SF3">
    <property type="entry name" value="TIGHT JUNCTION-ASSOCIATED PROTEIN 1"/>
    <property type="match status" value="1"/>
</dbReference>
<protein>
    <submittedName>
        <fullName evidence="5">Uncharacterized protein</fullName>
    </submittedName>
</protein>
<keyword evidence="2" id="KW-0597">Phosphoprotein</keyword>
<organism evidence="5 6">
    <name type="scientific">Xenoophorus captivus</name>
    <dbReference type="NCBI Taxonomy" id="1517983"/>
    <lineage>
        <taxon>Eukaryota</taxon>
        <taxon>Metazoa</taxon>
        <taxon>Chordata</taxon>
        <taxon>Craniata</taxon>
        <taxon>Vertebrata</taxon>
        <taxon>Euteleostomi</taxon>
        <taxon>Actinopterygii</taxon>
        <taxon>Neopterygii</taxon>
        <taxon>Teleostei</taxon>
        <taxon>Neoteleostei</taxon>
        <taxon>Acanthomorphata</taxon>
        <taxon>Ovalentaria</taxon>
        <taxon>Atherinomorphae</taxon>
        <taxon>Cyprinodontiformes</taxon>
        <taxon>Goodeidae</taxon>
        <taxon>Xenoophorus</taxon>
    </lineage>
</organism>
<accession>A0ABV0R0I0</accession>
<evidence type="ECO:0000313" key="5">
    <source>
        <dbReference type="EMBL" id="MEQ2201619.1"/>
    </source>
</evidence>
<gene>
    <name evidence="5" type="ORF">XENOCAPTIV_015151</name>
</gene>
<evidence type="ECO:0000256" key="4">
    <source>
        <dbReference type="SAM" id="MobiDB-lite"/>
    </source>
</evidence>
<evidence type="ECO:0000256" key="2">
    <source>
        <dbReference type="ARBA" id="ARBA00022553"/>
    </source>
</evidence>
<keyword evidence="6" id="KW-1185">Reference proteome</keyword>
<keyword evidence="3" id="KW-0472">Membrane</keyword>
<sequence>MVSNHSILSLSLQTPEQLHSVSESQSGPGGEAPRSGNLRKVERDKKTMDQEIVELTNKLLDAKNTIDRLEELNERYRQDCNLAVQLLKCNKSHFRNHKFADVSNSVPLWLTAELTRSYRYFQLFFL</sequence>
<feature type="region of interest" description="Disordered" evidence="4">
    <location>
        <begin position="1"/>
        <end position="46"/>
    </location>
</feature>